<gene>
    <name evidence="2" type="ORF">FPRO05_12467</name>
</gene>
<sequence length="526" mass="59989">MGDHQNQATANIEDLSNRIEGLNISGKRIRRRSRKSLNGALRSFDETAVNLPDRADTVVKLLRTEEELNRGDAESICLAHTRGLQLAQVARLLIDSAIPALVRQVICSDSQTSFAVDDLLEHFKKPIENITQRVIETSGSEGVLRKIAQECYHQATSPAGELNPDDYLATSKWAGSKARREDWIKFWTRSLCNCPGGPTLFQPKEDSVMKPPTQTPRYLFRAWDNNSTGVNGEDVIASILNKGDKANRHKIDIFSMDYQKASEMLHHHLSKSAFGSLVTDNLVSWSSSLMFVIQYANWRLCNTWHNPQDDIRICAVDTAKFPLGQFARDMWLLKAFRNAQFRPEELQIRKLRLVLTGFDNGEYLSQGVLHINERSCTLSLRGLKNAGLWDLYPEFNINDAKHDADVRTQWTSYVNYLRQVWRVVRKTTKAELQCALNLALKCFPGFDQDDMALLLLSFCERKPSFQNPFADLLPSGEVEDIGYKEPAEVHRYSTLRNRMTQLSLASGKRGVELFEQLYEMEEIRKD</sequence>
<dbReference type="Pfam" id="PF24494">
    <property type="entry name" value="DUF7587"/>
    <property type="match status" value="1"/>
</dbReference>
<comment type="caution">
    <text evidence="2">The sequence shown here is derived from an EMBL/GenBank/DDBJ whole genome shotgun (WGS) entry which is preliminary data.</text>
</comment>
<reference evidence="2 3" key="1">
    <citation type="submission" date="2017-12" db="EMBL/GenBank/DDBJ databases">
        <title>Genome sequence of the mycotoxigenic crop pathogen Fusarium proliferatum, strain ITEM 2341 from Date Palm.</title>
        <authorList>
            <person name="Almiman B.F."/>
            <person name="Shittu T.A."/>
            <person name="Muthumeenakshi S."/>
            <person name="Baroncelli R."/>
            <person name="Sreenivasaprasada S."/>
        </authorList>
    </citation>
    <scope>NUCLEOTIDE SEQUENCE [LARGE SCALE GENOMIC DNA]</scope>
    <source>
        <strain evidence="2 3">ITEM 2341</strain>
    </source>
</reference>
<evidence type="ECO:0000259" key="1">
    <source>
        <dbReference type="Pfam" id="PF24494"/>
    </source>
</evidence>
<proteinExistence type="predicted"/>
<organism evidence="2 3">
    <name type="scientific">Gibberella intermedia</name>
    <name type="common">Bulb rot disease fungus</name>
    <name type="synonym">Fusarium proliferatum</name>
    <dbReference type="NCBI Taxonomy" id="948311"/>
    <lineage>
        <taxon>Eukaryota</taxon>
        <taxon>Fungi</taxon>
        <taxon>Dikarya</taxon>
        <taxon>Ascomycota</taxon>
        <taxon>Pezizomycotina</taxon>
        <taxon>Sordariomycetes</taxon>
        <taxon>Hypocreomycetidae</taxon>
        <taxon>Hypocreales</taxon>
        <taxon>Nectriaceae</taxon>
        <taxon>Fusarium</taxon>
        <taxon>Fusarium fujikuroi species complex</taxon>
    </lineage>
</organism>
<evidence type="ECO:0000313" key="3">
    <source>
        <dbReference type="Proteomes" id="UP000251714"/>
    </source>
</evidence>
<protein>
    <recommendedName>
        <fullName evidence="1">DUF7587 domain-containing protein</fullName>
    </recommendedName>
</protein>
<dbReference type="EMBL" id="PKMI01000022">
    <property type="protein sequence ID" value="RBA15393.1"/>
    <property type="molecule type" value="Genomic_DNA"/>
</dbReference>
<dbReference type="Proteomes" id="UP000251714">
    <property type="component" value="Unassembled WGS sequence"/>
</dbReference>
<dbReference type="AlphaFoldDB" id="A0A365N3K0"/>
<feature type="domain" description="DUF7587" evidence="1">
    <location>
        <begin position="215"/>
        <end position="326"/>
    </location>
</feature>
<evidence type="ECO:0000313" key="2">
    <source>
        <dbReference type="EMBL" id="RBA15393.1"/>
    </source>
</evidence>
<name>A0A365N3K0_GIBIN</name>
<dbReference type="InterPro" id="IPR056009">
    <property type="entry name" value="DUF7587"/>
</dbReference>
<accession>A0A365N3K0</accession>